<reference evidence="2" key="1">
    <citation type="journal article" date="2019" name="Int. J. Syst. Evol. Microbiol.">
        <title>The Global Catalogue of Microorganisms (GCM) 10K type strain sequencing project: providing services to taxonomists for standard genome sequencing and annotation.</title>
        <authorList>
            <consortium name="The Broad Institute Genomics Platform"/>
            <consortium name="The Broad Institute Genome Sequencing Center for Infectious Disease"/>
            <person name="Wu L."/>
            <person name="Ma J."/>
        </authorList>
    </citation>
    <scope>NUCLEOTIDE SEQUENCE [LARGE SCALE GENOMIC DNA]</scope>
    <source>
        <strain evidence="2">JCM 3369</strain>
    </source>
</reference>
<organism evidence="1 2">
    <name type="scientific">Actinomadura yumaensis</name>
    <dbReference type="NCBI Taxonomy" id="111807"/>
    <lineage>
        <taxon>Bacteria</taxon>
        <taxon>Bacillati</taxon>
        <taxon>Actinomycetota</taxon>
        <taxon>Actinomycetes</taxon>
        <taxon>Streptosporangiales</taxon>
        <taxon>Thermomonosporaceae</taxon>
        <taxon>Actinomadura</taxon>
    </lineage>
</organism>
<gene>
    <name evidence="1" type="ORF">ACFQKB_00520</name>
</gene>
<dbReference type="RefSeq" id="WP_160820112.1">
    <property type="nucleotide sequence ID" value="NZ_JBHSXS010000001.1"/>
</dbReference>
<keyword evidence="2" id="KW-1185">Reference proteome</keyword>
<evidence type="ECO:0008006" key="3">
    <source>
        <dbReference type="Google" id="ProtNLM"/>
    </source>
</evidence>
<name>A0ABW2C975_9ACTN</name>
<sequence length="219" mass="23424">MAGPKHRVPSAKAWPSKAAGIVNIGIGVVEILGAKKALDAAAKMKGDENAVIAVADKWRAAGENVLDAEEPLSASWNSLSADWEGGAYSAYRWHMTRNGKVAEDNGTALFAAEAALLDLSLQVANAYNLAVDLTTLAASRIEPALGGFGWTSNKKDDKPTITKALLDYVEAINKVDTSLRTAVTTQKVGLARFTSELSKLREPGHFPENATNPKRWTHQ</sequence>
<protein>
    <recommendedName>
        <fullName evidence="3">WXG100 family type VII secretion target</fullName>
    </recommendedName>
</protein>
<accession>A0ABW2C975</accession>
<evidence type="ECO:0000313" key="1">
    <source>
        <dbReference type="EMBL" id="MFC6878238.1"/>
    </source>
</evidence>
<proteinExistence type="predicted"/>
<dbReference type="Proteomes" id="UP001596380">
    <property type="component" value="Unassembled WGS sequence"/>
</dbReference>
<dbReference type="EMBL" id="JBHSXS010000001">
    <property type="protein sequence ID" value="MFC6878238.1"/>
    <property type="molecule type" value="Genomic_DNA"/>
</dbReference>
<comment type="caution">
    <text evidence="1">The sequence shown here is derived from an EMBL/GenBank/DDBJ whole genome shotgun (WGS) entry which is preliminary data.</text>
</comment>
<evidence type="ECO:0000313" key="2">
    <source>
        <dbReference type="Proteomes" id="UP001596380"/>
    </source>
</evidence>